<dbReference type="GO" id="GO:0009014">
    <property type="term" value="F:succinyl-diaminopimelate desuccinylase activity"/>
    <property type="evidence" value="ECO:0007669"/>
    <property type="project" value="UniProtKB-UniRule"/>
</dbReference>
<name>A0A2S1SPY6_9ACTN</name>
<dbReference type="Gene3D" id="3.30.70.360">
    <property type="match status" value="1"/>
</dbReference>
<dbReference type="GO" id="GO:0006526">
    <property type="term" value="P:L-arginine biosynthetic process"/>
    <property type="evidence" value="ECO:0007669"/>
    <property type="project" value="TreeGrafter"/>
</dbReference>
<evidence type="ECO:0000259" key="5">
    <source>
        <dbReference type="Pfam" id="PF07687"/>
    </source>
</evidence>
<dbReference type="GO" id="GO:0009089">
    <property type="term" value="P:lysine biosynthetic process via diaminopimelate"/>
    <property type="evidence" value="ECO:0007669"/>
    <property type="project" value="UniProtKB-UniRule"/>
</dbReference>
<evidence type="ECO:0000256" key="1">
    <source>
        <dbReference type="ARBA" id="ARBA00022723"/>
    </source>
</evidence>
<dbReference type="PANTHER" id="PTHR43808">
    <property type="entry name" value="ACETYLORNITHINE DEACETYLASE"/>
    <property type="match status" value="1"/>
</dbReference>
<dbReference type="RefSeq" id="WP_108905806.1">
    <property type="nucleotide sequence ID" value="NZ_CP029188.1"/>
</dbReference>
<dbReference type="InterPro" id="IPR011650">
    <property type="entry name" value="Peptidase_M20_dimer"/>
</dbReference>
<keyword evidence="2" id="KW-0378">Hydrolase</keyword>
<proteinExistence type="predicted"/>
<dbReference type="EMBL" id="CP029188">
    <property type="protein sequence ID" value="AWI28440.1"/>
    <property type="molecule type" value="Genomic_DNA"/>
</dbReference>
<evidence type="ECO:0000256" key="2">
    <source>
        <dbReference type="ARBA" id="ARBA00022801"/>
    </source>
</evidence>
<evidence type="ECO:0000256" key="4">
    <source>
        <dbReference type="SAM" id="MobiDB-lite"/>
    </source>
</evidence>
<feature type="compositionally biased region" description="Basic and acidic residues" evidence="4">
    <location>
        <begin position="58"/>
        <end position="69"/>
    </location>
</feature>
<evidence type="ECO:0000256" key="3">
    <source>
        <dbReference type="NCBIfam" id="TIGR01900"/>
    </source>
</evidence>
<dbReference type="InterPro" id="IPR010174">
    <property type="entry name" value="Succinyl-DAP_deSuclase_DapE"/>
</dbReference>
<dbReference type="InterPro" id="IPR036264">
    <property type="entry name" value="Bact_exopeptidase_dim_dom"/>
</dbReference>
<sequence length="394" mass="41316">MIPLNLSGDLVELTRALVDVPSESGDEAALADAVESALRACAHLTVERIGNSVVARADSARADSARTDPGRFGSDRTVSGRVGSGRTERVVVAGHLDTVPAAGNLPSRLDGDLLHGLGACDMKGGVAVALRLAATLTAPVRDVTYVFYECEELSGDRNGLSRIAAERPDLLEADLAILMEPSDAGVEAGCQGVLNADITVRGERAHTARSWRGVNAAHRAAAMLRRLDEHTAERIVIDGLEYREGLNAVAVRAGVAENVVPDTCVITVNLRFAPSRSAGQAEAYLRGLFPEYEVEVTEVVPGALPGLRQGPVAALVEVLGATPRPKLGWTDVARFAALGTPALNYGPGDPALAHTAGEYVPVGQLRECEARLAAWLTGRAAEPPTGRAAEPLDR</sequence>
<gene>
    <name evidence="6" type="ORF">DDW44_06270</name>
</gene>
<dbReference type="NCBIfam" id="TIGR01900">
    <property type="entry name" value="dapE-gram_pos"/>
    <property type="match status" value="1"/>
</dbReference>
<dbReference type="PANTHER" id="PTHR43808:SF31">
    <property type="entry name" value="N-ACETYL-L-CITRULLINE DEACETYLASE"/>
    <property type="match status" value="1"/>
</dbReference>
<dbReference type="SUPFAM" id="SSF55031">
    <property type="entry name" value="Bacterial exopeptidase dimerisation domain"/>
    <property type="match status" value="1"/>
</dbReference>
<protein>
    <recommendedName>
        <fullName evidence="3">Succinyl-diaminopimelate desuccinylase</fullName>
        <ecNumber evidence="3">3.5.1.18</ecNumber>
    </recommendedName>
</protein>
<dbReference type="GO" id="GO:0008777">
    <property type="term" value="F:acetylornithine deacetylase activity"/>
    <property type="evidence" value="ECO:0007669"/>
    <property type="project" value="TreeGrafter"/>
</dbReference>
<dbReference type="Pfam" id="PF01546">
    <property type="entry name" value="Peptidase_M20"/>
    <property type="match status" value="1"/>
</dbReference>
<dbReference type="InterPro" id="IPR002933">
    <property type="entry name" value="Peptidase_M20"/>
</dbReference>
<accession>A0A2S1SPY6</accession>
<dbReference type="EC" id="3.5.1.18" evidence="3"/>
<feature type="domain" description="Peptidase M20 dimerisation" evidence="5">
    <location>
        <begin position="191"/>
        <end position="289"/>
    </location>
</feature>
<feature type="region of interest" description="Disordered" evidence="4">
    <location>
        <begin position="58"/>
        <end position="79"/>
    </location>
</feature>
<dbReference type="SUPFAM" id="SSF53187">
    <property type="entry name" value="Zn-dependent exopeptidases"/>
    <property type="match status" value="1"/>
</dbReference>
<organism evidence="6 7">
    <name type="scientific">Streptomyces tirandamycinicus</name>
    <dbReference type="NCBI Taxonomy" id="2174846"/>
    <lineage>
        <taxon>Bacteria</taxon>
        <taxon>Bacillati</taxon>
        <taxon>Actinomycetota</taxon>
        <taxon>Actinomycetes</taxon>
        <taxon>Kitasatosporales</taxon>
        <taxon>Streptomycetaceae</taxon>
        <taxon>Streptomyces</taxon>
    </lineage>
</organism>
<dbReference type="GO" id="GO:0046872">
    <property type="term" value="F:metal ion binding"/>
    <property type="evidence" value="ECO:0007669"/>
    <property type="project" value="UniProtKB-KW"/>
</dbReference>
<reference evidence="6 7" key="1">
    <citation type="submission" date="2018-05" db="EMBL/GenBank/DDBJ databases">
        <title>Complete genome sequence of sponge-derived Streptomyces sp. HNM0039.</title>
        <authorList>
            <person name="Huang X."/>
            <person name="Zhou S."/>
        </authorList>
    </citation>
    <scope>NUCLEOTIDE SEQUENCE [LARGE SCALE GENOMIC DNA]</scope>
    <source>
        <strain evidence="6 7">HNM0039</strain>
    </source>
</reference>
<evidence type="ECO:0000313" key="6">
    <source>
        <dbReference type="EMBL" id="AWI28440.1"/>
    </source>
</evidence>
<dbReference type="Proteomes" id="UP000244900">
    <property type="component" value="Chromosome"/>
</dbReference>
<keyword evidence="7" id="KW-1185">Reference proteome</keyword>
<dbReference type="Pfam" id="PF07687">
    <property type="entry name" value="M20_dimer"/>
    <property type="match status" value="1"/>
</dbReference>
<keyword evidence="1" id="KW-0479">Metal-binding</keyword>
<dbReference type="AlphaFoldDB" id="A0A2S1SPY6"/>
<dbReference type="OrthoDB" id="9809784at2"/>
<dbReference type="Gene3D" id="3.40.630.10">
    <property type="entry name" value="Zn peptidases"/>
    <property type="match status" value="1"/>
</dbReference>
<evidence type="ECO:0000313" key="7">
    <source>
        <dbReference type="Proteomes" id="UP000244900"/>
    </source>
</evidence>
<dbReference type="InterPro" id="IPR050072">
    <property type="entry name" value="Peptidase_M20A"/>
</dbReference>
<dbReference type="KEGG" id="stir:DDW44_06270"/>